<feature type="domain" description="RING-type" evidence="10">
    <location>
        <begin position="478"/>
        <end position="518"/>
    </location>
</feature>
<dbReference type="Gene3D" id="1.25.40.20">
    <property type="entry name" value="Ankyrin repeat-containing domain"/>
    <property type="match status" value="2"/>
</dbReference>
<proteinExistence type="predicted"/>
<dbReference type="EMBL" id="BLLK01000075">
    <property type="protein sequence ID" value="GFH61996.1"/>
    <property type="molecule type" value="Genomic_DNA"/>
</dbReference>
<evidence type="ECO:0000256" key="7">
    <source>
        <dbReference type="ARBA" id="ARBA00022833"/>
    </source>
</evidence>
<dbReference type="EC" id="2.3.2.27" evidence="3"/>
<evidence type="ECO:0000256" key="1">
    <source>
        <dbReference type="ARBA" id="ARBA00000900"/>
    </source>
</evidence>
<comment type="caution">
    <text evidence="11">The sequence shown here is derived from an EMBL/GenBank/DDBJ whole genome shotgun (WGS) entry which is preliminary data.</text>
</comment>
<dbReference type="PANTHER" id="PTHR46076:SF3">
    <property type="entry name" value="E3 UBIQUITIN-PROTEIN LIGASE RING1"/>
    <property type="match status" value="1"/>
</dbReference>
<organism evidence="11 12">
    <name type="scientific">Chaetoceros tenuissimus</name>
    <dbReference type="NCBI Taxonomy" id="426638"/>
    <lineage>
        <taxon>Eukaryota</taxon>
        <taxon>Sar</taxon>
        <taxon>Stramenopiles</taxon>
        <taxon>Ochrophyta</taxon>
        <taxon>Bacillariophyta</taxon>
        <taxon>Coscinodiscophyceae</taxon>
        <taxon>Chaetocerotophycidae</taxon>
        <taxon>Chaetocerotales</taxon>
        <taxon>Chaetocerotaceae</taxon>
        <taxon>Chaetoceros</taxon>
    </lineage>
</organism>
<evidence type="ECO:0000259" key="10">
    <source>
        <dbReference type="PROSITE" id="PS50089"/>
    </source>
</evidence>
<dbReference type="Proteomes" id="UP001054902">
    <property type="component" value="Unassembled WGS sequence"/>
</dbReference>
<dbReference type="PROSITE" id="PS50089">
    <property type="entry name" value="ZF_RING_2"/>
    <property type="match status" value="1"/>
</dbReference>
<evidence type="ECO:0000256" key="4">
    <source>
        <dbReference type="ARBA" id="ARBA00022679"/>
    </source>
</evidence>
<keyword evidence="6 8" id="KW-0863">Zinc-finger</keyword>
<keyword evidence="5" id="KW-0479">Metal-binding</keyword>
<evidence type="ECO:0000256" key="8">
    <source>
        <dbReference type="PROSITE-ProRule" id="PRU00175"/>
    </source>
</evidence>
<evidence type="ECO:0000313" key="11">
    <source>
        <dbReference type="EMBL" id="GFH61996.1"/>
    </source>
</evidence>
<evidence type="ECO:0000313" key="12">
    <source>
        <dbReference type="Proteomes" id="UP001054902"/>
    </source>
</evidence>
<dbReference type="SMART" id="SM00184">
    <property type="entry name" value="RING"/>
    <property type="match status" value="1"/>
</dbReference>
<dbReference type="InterPro" id="IPR001841">
    <property type="entry name" value="Znf_RING"/>
</dbReference>
<comment type="pathway">
    <text evidence="2">Protein modification; protein ubiquitination.</text>
</comment>
<reference evidence="11 12" key="1">
    <citation type="journal article" date="2021" name="Sci. Rep.">
        <title>The genome of the diatom Chaetoceros tenuissimus carries an ancient integrated fragment of an extant virus.</title>
        <authorList>
            <person name="Hongo Y."/>
            <person name="Kimura K."/>
            <person name="Takaki Y."/>
            <person name="Yoshida Y."/>
            <person name="Baba S."/>
            <person name="Kobayashi G."/>
            <person name="Nagasaki K."/>
            <person name="Hano T."/>
            <person name="Tomaru Y."/>
        </authorList>
    </citation>
    <scope>NUCLEOTIDE SEQUENCE [LARGE SCALE GENOMIC DNA]</scope>
    <source>
        <strain evidence="11 12">NIES-3715</strain>
    </source>
</reference>
<evidence type="ECO:0000256" key="5">
    <source>
        <dbReference type="ARBA" id="ARBA00022723"/>
    </source>
</evidence>
<sequence length="563" mass="64156">MQHDSRSNIDEDSTTTAGPQEIQEVLNDIHNVTVGVNASESLGDSENLEENEWDWVEQTSEAMYEACSQGDWDTFEKFLSDESISKRKKRLVLEEEEDCRNFALRYGAPFAVIKHLVDVEGEEMISKGDCSWLHTALMYYRTTFEVAKLLVDIGGKDLVLMQSNHPEHRKRTALQITLGVCTLKQNIISLLVRVGGVESFDIVDEDGYQVIDYCNESNKSAMISYLKDMDQNDDVKRHIELIKSVEFTPMQIYDFIAQCEFDQLRDFLDNEGISRETKMKCLRFKCARFNSSTFHSFCSWCGPLDIAERVIDMMGSDFLFARGNTGNTCLHATCPVERGADAILDIEDQHALITSFVDSAGARLVKEQNNLGRTILHNLMIFHGRNFDSIKLLVEVAGIDLLLCQDRYGKTAFHILSCQDEPNKDAILYLIDKGGSRLLDIEDKNGKRAEHYWSQELKEYIEVSNTRALPALSDDLQCPVCFDTMSDIHIITKCCHRFCKKCIDKARKSNGNSCPVCRTNFSFQDVRKDPLLGKFATVAYENEERVRALEAELANLKRKHNEL</sequence>
<gene>
    <name evidence="11" type="ORF">CTEN210_18472</name>
</gene>
<keyword evidence="4" id="KW-0808">Transferase</keyword>
<dbReference type="InterPro" id="IPR017907">
    <property type="entry name" value="Znf_RING_CS"/>
</dbReference>
<evidence type="ECO:0000256" key="2">
    <source>
        <dbReference type="ARBA" id="ARBA00004906"/>
    </source>
</evidence>
<dbReference type="PANTHER" id="PTHR46076">
    <property type="entry name" value="E3 UBIQUITIN-PROTEIN LIGASE RING1 / RING 2 FAMILY MEMBER"/>
    <property type="match status" value="1"/>
</dbReference>
<dbReference type="GO" id="GO:0031519">
    <property type="term" value="C:PcG protein complex"/>
    <property type="evidence" value="ECO:0007669"/>
    <property type="project" value="TreeGrafter"/>
</dbReference>
<dbReference type="SUPFAM" id="SSF57850">
    <property type="entry name" value="RING/U-box"/>
    <property type="match status" value="1"/>
</dbReference>
<dbReference type="GO" id="GO:0000151">
    <property type="term" value="C:ubiquitin ligase complex"/>
    <property type="evidence" value="ECO:0007669"/>
    <property type="project" value="InterPro"/>
</dbReference>
<dbReference type="Gene3D" id="3.30.40.10">
    <property type="entry name" value="Zinc/RING finger domain, C3HC4 (zinc finger)"/>
    <property type="match status" value="1"/>
</dbReference>
<dbReference type="GO" id="GO:0003682">
    <property type="term" value="F:chromatin binding"/>
    <property type="evidence" value="ECO:0007669"/>
    <property type="project" value="TreeGrafter"/>
</dbReference>
<dbReference type="AlphaFoldDB" id="A0AAD3HG22"/>
<keyword evidence="7" id="KW-0862">Zinc</keyword>
<dbReference type="PROSITE" id="PS00518">
    <property type="entry name" value="ZF_RING_1"/>
    <property type="match status" value="1"/>
</dbReference>
<name>A0AAD3HG22_9STRA</name>
<keyword evidence="12" id="KW-1185">Reference proteome</keyword>
<dbReference type="InterPro" id="IPR013083">
    <property type="entry name" value="Znf_RING/FYVE/PHD"/>
</dbReference>
<evidence type="ECO:0000256" key="6">
    <source>
        <dbReference type="ARBA" id="ARBA00022771"/>
    </source>
</evidence>
<dbReference type="InterPro" id="IPR036770">
    <property type="entry name" value="Ankyrin_rpt-contain_sf"/>
</dbReference>
<dbReference type="Pfam" id="PF13923">
    <property type="entry name" value="zf-C3HC4_2"/>
    <property type="match status" value="1"/>
</dbReference>
<comment type="catalytic activity">
    <reaction evidence="1">
        <text>S-ubiquitinyl-[E2 ubiquitin-conjugating enzyme]-L-cysteine + [acceptor protein]-L-lysine = [E2 ubiquitin-conjugating enzyme]-L-cysteine + N(6)-ubiquitinyl-[acceptor protein]-L-lysine.</text>
        <dbReference type="EC" id="2.3.2.27"/>
    </reaction>
</comment>
<feature type="region of interest" description="Disordered" evidence="9">
    <location>
        <begin position="1"/>
        <end position="20"/>
    </location>
</feature>
<dbReference type="SUPFAM" id="SSF48403">
    <property type="entry name" value="Ankyrin repeat"/>
    <property type="match status" value="1"/>
</dbReference>
<dbReference type="GO" id="GO:0008270">
    <property type="term" value="F:zinc ion binding"/>
    <property type="evidence" value="ECO:0007669"/>
    <property type="project" value="UniProtKB-KW"/>
</dbReference>
<dbReference type="InterPro" id="IPR043540">
    <property type="entry name" value="RING1/RING2"/>
</dbReference>
<protein>
    <recommendedName>
        <fullName evidence="3">RING-type E3 ubiquitin transferase</fullName>
        <ecNumber evidence="3">2.3.2.27</ecNumber>
    </recommendedName>
</protein>
<accession>A0AAD3HG22</accession>
<dbReference type="GO" id="GO:0061630">
    <property type="term" value="F:ubiquitin protein ligase activity"/>
    <property type="evidence" value="ECO:0007669"/>
    <property type="project" value="UniProtKB-EC"/>
</dbReference>
<evidence type="ECO:0000256" key="3">
    <source>
        <dbReference type="ARBA" id="ARBA00012483"/>
    </source>
</evidence>
<evidence type="ECO:0000256" key="9">
    <source>
        <dbReference type="SAM" id="MobiDB-lite"/>
    </source>
</evidence>